<reference evidence="2" key="1">
    <citation type="journal article" date="2019" name="Int. J. Syst. Evol. Microbiol.">
        <title>The Global Catalogue of Microorganisms (GCM) 10K type strain sequencing project: providing services to taxonomists for standard genome sequencing and annotation.</title>
        <authorList>
            <consortium name="The Broad Institute Genomics Platform"/>
            <consortium name="The Broad Institute Genome Sequencing Center for Infectious Disease"/>
            <person name="Wu L."/>
            <person name="Ma J."/>
        </authorList>
    </citation>
    <scope>NUCLEOTIDE SEQUENCE [LARGE SCALE GENOMIC DNA]</scope>
    <source>
        <strain evidence="2">CGMCC 1.6784</strain>
    </source>
</reference>
<organism evidence="1 2">
    <name type="scientific">Novosphingobium indicum</name>
    <dbReference type="NCBI Taxonomy" id="462949"/>
    <lineage>
        <taxon>Bacteria</taxon>
        <taxon>Pseudomonadati</taxon>
        <taxon>Pseudomonadota</taxon>
        <taxon>Alphaproteobacteria</taxon>
        <taxon>Sphingomonadales</taxon>
        <taxon>Sphingomonadaceae</taxon>
        <taxon>Novosphingobium</taxon>
    </lineage>
</organism>
<dbReference type="Proteomes" id="UP000605099">
    <property type="component" value="Unassembled WGS sequence"/>
</dbReference>
<dbReference type="RefSeq" id="WP_188820494.1">
    <property type="nucleotide sequence ID" value="NZ_BMLK01000013.1"/>
</dbReference>
<sequence>MARVIPTRDPTPASLEECIEALTTWGFDPYEEESVSHAANWLQRLGNDAHFLGDALVDLLAGRSGGGDGPAFRGWGPNSMLLARPRQGNFAIGAEILPSASEHVLRASGPRALGYGVVHNHNYDFLTLGYFGPGCRIDDYEFDIERSESHLDAAVMLRPVGRSRLKPGRLVHYRARRDVHCQHPPDALSVSLTLSHAHGAQGWTDQNTFVPIEGSVGGFRIASVAGHGPSETFLRVAVALGSEEAGELARHFGKRHPSDRMRLTAWRALAGAAPDREGRDAIWSEAEAAGSRAVAAVAKLRKG</sequence>
<name>A0ABQ2JU67_9SPHN</name>
<evidence type="ECO:0000313" key="2">
    <source>
        <dbReference type="Proteomes" id="UP000605099"/>
    </source>
</evidence>
<gene>
    <name evidence="1" type="ORF">GCM10011349_28340</name>
</gene>
<keyword evidence="2" id="KW-1185">Reference proteome</keyword>
<accession>A0ABQ2JU67</accession>
<evidence type="ECO:0008006" key="3">
    <source>
        <dbReference type="Google" id="ProtNLM"/>
    </source>
</evidence>
<comment type="caution">
    <text evidence="1">The sequence shown here is derived from an EMBL/GenBank/DDBJ whole genome shotgun (WGS) entry which is preliminary data.</text>
</comment>
<dbReference type="EMBL" id="BMLK01000013">
    <property type="protein sequence ID" value="GGN53607.1"/>
    <property type="molecule type" value="Genomic_DNA"/>
</dbReference>
<evidence type="ECO:0000313" key="1">
    <source>
        <dbReference type="EMBL" id="GGN53607.1"/>
    </source>
</evidence>
<protein>
    <recommendedName>
        <fullName evidence="3">Transposase</fullName>
    </recommendedName>
</protein>
<proteinExistence type="predicted"/>